<dbReference type="GO" id="GO:0006360">
    <property type="term" value="P:transcription by RNA polymerase I"/>
    <property type="evidence" value="ECO:0007669"/>
    <property type="project" value="InterPro"/>
</dbReference>
<dbReference type="EMBL" id="JAPWDQ010000002">
    <property type="protein sequence ID" value="KAJ5493039.1"/>
    <property type="molecule type" value="Genomic_DNA"/>
</dbReference>
<proteinExistence type="predicted"/>
<dbReference type="InterPro" id="IPR053263">
    <property type="entry name" value="Euk_RPA34_RNAP_subunit"/>
</dbReference>
<protein>
    <recommendedName>
        <fullName evidence="4">DNA-directed RNA polymerase I subunit RPA34.5</fullName>
    </recommendedName>
</protein>
<dbReference type="Pfam" id="PF08208">
    <property type="entry name" value="RNA_polI_A34"/>
    <property type="match status" value="1"/>
</dbReference>
<dbReference type="AlphaFoldDB" id="A0A9W9XIL3"/>
<feature type="region of interest" description="Disordered" evidence="1">
    <location>
        <begin position="1"/>
        <end position="121"/>
    </location>
</feature>
<name>A0A9W9XIL3_9EURO</name>
<comment type="caution">
    <text evidence="2">The sequence shown here is derived from an EMBL/GenBank/DDBJ whole genome shotgun (WGS) entry which is preliminary data.</text>
</comment>
<evidence type="ECO:0008006" key="4">
    <source>
        <dbReference type="Google" id="ProtNLM"/>
    </source>
</evidence>
<feature type="compositionally biased region" description="Basic and acidic residues" evidence="1">
    <location>
        <begin position="266"/>
        <end position="278"/>
    </location>
</feature>
<reference evidence="2" key="2">
    <citation type="journal article" date="2023" name="IMA Fungus">
        <title>Comparative genomic study of the Penicillium genus elucidates a diverse pangenome and 15 lateral gene transfer events.</title>
        <authorList>
            <person name="Petersen C."/>
            <person name="Sorensen T."/>
            <person name="Nielsen M.R."/>
            <person name="Sondergaard T.E."/>
            <person name="Sorensen J.L."/>
            <person name="Fitzpatrick D.A."/>
            <person name="Frisvad J.C."/>
            <person name="Nielsen K.L."/>
        </authorList>
    </citation>
    <scope>NUCLEOTIDE SEQUENCE</scope>
    <source>
        <strain evidence="2">IBT 30728</strain>
    </source>
</reference>
<evidence type="ECO:0000313" key="2">
    <source>
        <dbReference type="EMBL" id="KAJ5493039.1"/>
    </source>
</evidence>
<dbReference type="Gene3D" id="6.20.250.70">
    <property type="match status" value="1"/>
</dbReference>
<dbReference type="GeneID" id="81621637"/>
<dbReference type="PANTHER" id="PTHR28155:SF1">
    <property type="entry name" value="DNA-DIRECTED RNA POLYMERASE I SUBUNIT RPA34.5-DOMAIN-CONTAINING PROTEIN"/>
    <property type="match status" value="1"/>
</dbReference>
<accession>A0A9W9XIL3</accession>
<dbReference type="Proteomes" id="UP001148312">
    <property type="component" value="Unassembled WGS sequence"/>
</dbReference>
<evidence type="ECO:0000313" key="3">
    <source>
        <dbReference type="Proteomes" id="UP001148312"/>
    </source>
</evidence>
<dbReference type="RefSeq" id="XP_056793419.1">
    <property type="nucleotide sequence ID" value="XM_056931388.1"/>
</dbReference>
<evidence type="ECO:0000256" key="1">
    <source>
        <dbReference type="SAM" id="MobiDB-lite"/>
    </source>
</evidence>
<feature type="compositionally biased region" description="Low complexity" evidence="1">
    <location>
        <begin position="46"/>
        <end position="74"/>
    </location>
</feature>
<feature type="compositionally biased region" description="Basic and acidic residues" evidence="1">
    <location>
        <begin position="309"/>
        <end position="330"/>
    </location>
</feature>
<dbReference type="PANTHER" id="PTHR28155">
    <property type="entry name" value="ACR243WP"/>
    <property type="match status" value="1"/>
</dbReference>
<dbReference type="InterPro" id="IPR013240">
    <property type="entry name" value="DNA-dir_RNA_pol1_su_RPA34"/>
</dbReference>
<reference evidence="2" key="1">
    <citation type="submission" date="2022-12" db="EMBL/GenBank/DDBJ databases">
        <authorList>
            <person name="Petersen C."/>
        </authorList>
    </citation>
    <scope>NUCLEOTIDE SEQUENCE</scope>
    <source>
        <strain evidence="2">IBT 30728</strain>
    </source>
</reference>
<sequence>MAVASSTSSDSSSSQSTSPEPGHKQTKAVKAINKKKDVIEADVSESSDSSDSSDSDSSSEAGSDSESGSGSSSEMDTREDTTEDSSSKKVHIPGPNQPYKPPSGFRSAKKQVPPSSSASAALSNLRGKQVYHITAPSFLPLSKVKEITMSKVLKGEPLITLDGKQYGIPADSIEENDPEGKSLLTFDETTQTYCHRADHIQSLHVQELIGLPIEAASSNAAAIETLRNYVKPPRPQPKGMKMRFRPVGSLPSAPETLGASSESESEESRPQISSDKKEKERKRKHHHTDADASQAVAEPRKKSRKHAHDRAEEAEPIQKKSKKSSKDREEKKRKKSEKA</sequence>
<feature type="region of interest" description="Disordered" evidence="1">
    <location>
        <begin position="230"/>
        <end position="339"/>
    </location>
</feature>
<organism evidence="2 3">
    <name type="scientific">Penicillium diatomitis</name>
    <dbReference type="NCBI Taxonomy" id="2819901"/>
    <lineage>
        <taxon>Eukaryota</taxon>
        <taxon>Fungi</taxon>
        <taxon>Dikarya</taxon>
        <taxon>Ascomycota</taxon>
        <taxon>Pezizomycotina</taxon>
        <taxon>Eurotiomycetes</taxon>
        <taxon>Eurotiomycetidae</taxon>
        <taxon>Eurotiales</taxon>
        <taxon>Aspergillaceae</taxon>
        <taxon>Penicillium</taxon>
    </lineage>
</organism>
<gene>
    <name evidence="2" type="ORF">N7539_001785</name>
</gene>
<keyword evidence="3" id="KW-1185">Reference proteome</keyword>
<feature type="compositionally biased region" description="Low complexity" evidence="1">
    <location>
        <begin position="1"/>
        <end position="18"/>
    </location>
</feature>